<accession>A0A0A9D266</accession>
<reference evidence="2" key="2">
    <citation type="journal article" date="2015" name="Data Brief">
        <title>Shoot transcriptome of the giant reed, Arundo donax.</title>
        <authorList>
            <person name="Barrero R.A."/>
            <person name="Guerrero F.D."/>
            <person name="Moolhuijzen P."/>
            <person name="Goolsby J.A."/>
            <person name="Tidwell J."/>
            <person name="Bellgard S.E."/>
            <person name="Bellgard M.I."/>
        </authorList>
    </citation>
    <scope>NUCLEOTIDE SEQUENCE</scope>
    <source>
        <tissue evidence="2">Shoot tissue taken approximately 20 cm above the soil surface</tissue>
    </source>
</reference>
<organism evidence="2">
    <name type="scientific">Arundo donax</name>
    <name type="common">Giant reed</name>
    <name type="synonym">Donax arundinaceus</name>
    <dbReference type="NCBI Taxonomy" id="35708"/>
    <lineage>
        <taxon>Eukaryota</taxon>
        <taxon>Viridiplantae</taxon>
        <taxon>Streptophyta</taxon>
        <taxon>Embryophyta</taxon>
        <taxon>Tracheophyta</taxon>
        <taxon>Spermatophyta</taxon>
        <taxon>Magnoliopsida</taxon>
        <taxon>Liliopsida</taxon>
        <taxon>Poales</taxon>
        <taxon>Poaceae</taxon>
        <taxon>PACMAD clade</taxon>
        <taxon>Arundinoideae</taxon>
        <taxon>Arundineae</taxon>
        <taxon>Arundo</taxon>
    </lineage>
</organism>
<sequence length="99" mass="11630">MYVWFLVYTVQFQLRSCKYTVPSRPGRNARFGRSSWTGLTDAATRRRGLRVRCIRVTRSQHLQCPSLFPIVHNSPLSRPPRRRRSSHLVDPLRQIGPLR</sequence>
<protein>
    <submittedName>
        <fullName evidence="2">Uncharacterized protein</fullName>
    </submittedName>
</protein>
<evidence type="ECO:0000313" key="2">
    <source>
        <dbReference type="EMBL" id="JAD82669.1"/>
    </source>
</evidence>
<name>A0A0A9D266_ARUDO</name>
<evidence type="ECO:0000256" key="1">
    <source>
        <dbReference type="SAM" id="MobiDB-lite"/>
    </source>
</evidence>
<proteinExistence type="predicted"/>
<reference evidence="2" key="1">
    <citation type="submission" date="2014-09" db="EMBL/GenBank/DDBJ databases">
        <authorList>
            <person name="Magalhaes I.L.F."/>
            <person name="Oliveira U."/>
            <person name="Santos F.R."/>
            <person name="Vidigal T.H.D.A."/>
            <person name="Brescovit A.D."/>
            <person name="Santos A.J."/>
        </authorList>
    </citation>
    <scope>NUCLEOTIDE SEQUENCE</scope>
    <source>
        <tissue evidence="2">Shoot tissue taken approximately 20 cm above the soil surface</tissue>
    </source>
</reference>
<dbReference type="EMBL" id="GBRH01215226">
    <property type="protein sequence ID" value="JAD82669.1"/>
    <property type="molecule type" value="Transcribed_RNA"/>
</dbReference>
<feature type="region of interest" description="Disordered" evidence="1">
    <location>
        <begin position="73"/>
        <end position="99"/>
    </location>
</feature>
<dbReference type="AlphaFoldDB" id="A0A0A9D266"/>